<keyword evidence="8" id="KW-0456">Lyase</keyword>
<evidence type="ECO:0000256" key="13">
    <source>
        <dbReference type="ARBA" id="ARBA00075219"/>
    </source>
</evidence>
<evidence type="ECO:0000259" key="14">
    <source>
        <dbReference type="SMART" id="SM01119"/>
    </source>
</evidence>
<dbReference type="SMART" id="SM01119">
    <property type="entry name" value="D-ser_dehydrat"/>
    <property type="match status" value="1"/>
</dbReference>
<dbReference type="InterPro" id="IPR026956">
    <property type="entry name" value="D-ser_dehydrat-like_dom"/>
</dbReference>
<dbReference type="InterPro" id="IPR051466">
    <property type="entry name" value="D-amino_acid_metab_enzyme"/>
</dbReference>
<keyword evidence="5" id="KW-0479">Metal-binding</keyword>
<dbReference type="GO" id="GO:0046872">
    <property type="term" value="F:metal ion binding"/>
    <property type="evidence" value="ECO:0007669"/>
    <property type="project" value="UniProtKB-KW"/>
</dbReference>
<dbReference type="FunFam" id="3.20.20.10:FF:000016">
    <property type="entry name" value="D-serine dehydratase"/>
    <property type="match status" value="1"/>
</dbReference>
<dbReference type="PANTHER" id="PTHR28004:SF2">
    <property type="entry name" value="D-SERINE DEHYDRATASE"/>
    <property type="match status" value="1"/>
</dbReference>
<name>A0A9P8UIU4_9PEZI</name>
<dbReference type="InterPro" id="IPR042208">
    <property type="entry name" value="D-ser_dehydrat-like_sf"/>
</dbReference>
<dbReference type="EC" id="4.3.1.18" evidence="11"/>
<dbReference type="AlphaFoldDB" id="A0A9P8UIU4"/>
<dbReference type="GO" id="GO:0009636">
    <property type="term" value="P:response to toxic substance"/>
    <property type="evidence" value="ECO:0007669"/>
    <property type="project" value="UniProtKB-KW"/>
</dbReference>
<dbReference type="EMBL" id="JAGPXC010000005">
    <property type="protein sequence ID" value="KAH6652976.1"/>
    <property type="molecule type" value="Genomic_DNA"/>
</dbReference>
<evidence type="ECO:0000256" key="3">
    <source>
        <dbReference type="ARBA" id="ARBA00005323"/>
    </source>
</evidence>
<dbReference type="RefSeq" id="XP_045957253.1">
    <property type="nucleotide sequence ID" value="XM_046107478.1"/>
</dbReference>
<keyword evidence="16" id="KW-1185">Reference proteome</keyword>
<evidence type="ECO:0000256" key="6">
    <source>
        <dbReference type="ARBA" id="ARBA00022833"/>
    </source>
</evidence>
<keyword evidence="4" id="KW-0216">Detoxification</keyword>
<dbReference type="Proteomes" id="UP000758603">
    <property type="component" value="Unassembled WGS sequence"/>
</dbReference>
<evidence type="ECO:0000256" key="12">
    <source>
        <dbReference type="ARBA" id="ARBA00069616"/>
    </source>
</evidence>
<comment type="cofactor">
    <cofactor evidence="1">
        <name>pyridoxal 5'-phosphate</name>
        <dbReference type="ChEBI" id="CHEBI:597326"/>
    </cofactor>
</comment>
<comment type="caution">
    <text evidence="15">The sequence shown here is derived from an EMBL/GenBank/DDBJ whole genome shotgun (WGS) entry which is preliminary data.</text>
</comment>
<comment type="catalytic activity">
    <reaction evidence="9">
        <text>D-serine = pyruvate + NH4(+)</text>
        <dbReference type="Rhea" id="RHEA:13977"/>
        <dbReference type="ChEBI" id="CHEBI:15361"/>
        <dbReference type="ChEBI" id="CHEBI:28938"/>
        <dbReference type="ChEBI" id="CHEBI:35247"/>
        <dbReference type="EC" id="4.3.1.18"/>
    </reaction>
    <physiologicalReaction direction="left-to-right" evidence="9">
        <dbReference type="Rhea" id="RHEA:13978"/>
    </physiologicalReaction>
</comment>
<dbReference type="CDD" id="cd06817">
    <property type="entry name" value="PLPDE_III_DSD"/>
    <property type="match status" value="1"/>
</dbReference>
<keyword evidence="6" id="KW-0862">Zinc</keyword>
<evidence type="ECO:0000256" key="5">
    <source>
        <dbReference type="ARBA" id="ARBA00022723"/>
    </source>
</evidence>
<dbReference type="Gene3D" id="3.20.20.10">
    <property type="entry name" value="Alanine racemase"/>
    <property type="match status" value="1"/>
</dbReference>
<dbReference type="GO" id="GO:0008721">
    <property type="term" value="F:D-serine ammonia-lyase activity"/>
    <property type="evidence" value="ECO:0007669"/>
    <property type="project" value="UniProtKB-EC"/>
</dbReference>
<evidence type="ECO:0000256" key="7">
    <source>
        <dbReference type="ARBA" id="ARBA00022898"/>
    </source>
</evidence>
<evidence type="ECO:0000313" key="15">
    <source>
        <dbReference type="EMBL" id="KAH6652976.1"/>
    </source>
</evidence>
<evidence type="ECO:0000256" key="9">
    <source>
        <dbReference type="ARBA" id="ARBA00051198"/>
    </source>
</evidence>
<feature type="domain" description="D-serine dehydratase-like" evidence="14">
    <location>
        <begin position="277"/>
        <end position="375"/>
    </location>
</feature>
<comment type="function">
    <text evidence="10">Catalyzes the conversion of D-serine to pyruvate and ammonia. May play a role in D-serine detoxification.</text>
</comment>
<comment type="similarity">
    <text evidence="3">Belongs to the DSD1 family.</text>
</comment>
<evidence type="ECO:0000256" key="10">
    <source>
        <dbReference type="ARBA" id="ARBA00055764"/>
    </source>
</evidence>
<dbReference type="GO" id="GO:0036088">
    <property type="term" value="P:D-serine catabolic process"/>
    <property type="evidence" value="ECO:0007669"/>
    <property type="project" value="TreeGrafter"/>
</dbReference>
<dbReference type="PANTHER" id="PTHR28004">
    <property type="entry name" value="ZGC:162816-RELATED"/>
    <property type="match status" value="1"/>
</dbReference>
<organism evidence="15 16">
    <name type="scientific">Truncatella angustata</name>
    <dbReference type="NCBI Taxonomy" id="152316"/>
    <lineage>
        <taxon>Eukaryota</taxon>
        <taxon>Fungi</taxon>
        <taxon>Dikarya</taxon>
        <taxon>Ascomycota</taxon>
        <taxon>Pezizomycotina</taxon>
        <taxon>Sordariomycetes</taxon>
        <taxon>Xylariomycetidae</taxon>
        <taxon>Amphisphaeriales</taxon>
        <taxon>Sporocadaceae</taxon>
        <taxon>Truncatella</taxon>
    </lineage>
</organism>
<evidence type="ECO:0000256" key="8">
    <source>
        <dbReference type="ARBA" id="ARBA00023239"/>
    </source>
</evidence>
<evidence type="ECO:0000313" key="16">
    <source>
        <dbReference type="Proteomes" id="UP000758603"/>
    </source>
</evidence>
<dbReference type="OrthoDB" id="20198at2759"/>
<proteinExistence type="inferred from homology"/>
<dbReference type="SUPFAM" id="SSF51419">
    <property type="entry name" value="PLP-binding barrel"/>
    <property type="match status" value="1"/>
</dbReference>
<evidence type="ECO:0000256" key="4">
    <source>
        <dbReference type="ARBA" id="ARBA00022575"/>
    </source>
</evidence>
<comment type="cofactor">
    <cofactor evidence="2">
        <name>Zn(2+)</name>
        <dbReference type="ChEBI" id="CHEBI:29105"/>
    </cofactor>
</comment>
<gene>
    <name evidence="15" type="ORF">BKA67DRAFT_659629</name>
</gene>
<accession>A0A9P8UIU4</accession>
<evidence type="ECO:0000256" key="11">
    <source>
        <dbReference type="ARBA" id="ARBA00066349"/>
    </source>
</evidence>
<keyword evidence="7" id="KW-0663">Pyridoxal phosphate</keyword>
<evidence type="ECO:0000256" key="2">
    <source>
        <dbReference type="ARBA" id="ARBA00001947"/>
    </source>
</evidence>
<evidence type="ECO:0000256" key="1">
    <source>
        <dbReference type="ARBA" id="ARBA00001933"/>
    </source>
</evidence>
<reference evidence="15" key="1">
    <citation type="journal article" date="2021" name="Nat. Commun.">
        <title>Genetic determinants of endophytism in the Arabidopsis root mycobiome.</title>
        <authorList>
            <person name="Mesny F."/>
            <person name="Miyauchi S."/>
            <person name="Thiergart T."/>
            <person name="Pickel B."/>
            <person name="Atanasova L."/>
            <person name="Karlsson M."/>
            <person name="Huettel B."/>
            <person name="Barry K.W."/>
            <person name="Haridas S."/>
            <person name="Chen C."/>
            <person name="Bauer D."/>
            <person name="Andreopoulos W."/>
            <person name="Pangilinan J."/>
            <person name="LaButti K."/>
            <person name="Riley R."/>
            <person name="Lipzen A."/>
            <person name="Clum A."/>
            <person name="Drula E."/>
            <person name="Henrissat B."/>
            <person name="Kohler A."/>
            <person name="Grigoriev I.V."/>
            <person name="Martin F.M."/>
            <person name="Hacquard S."/>
        </authorList>
    </citation>
    <scope>NUCLEOTIDE SEQUENCE</scope>
    <source>
        <strain evidence="15">MPI-SDFR-AT-0073</strain>
    </source>
</reference>
<dbReference type="GeneID" id="70136369"/>
<dbReference type="InterPro" id="IPR001608">
    <property type="entry name" value="Ala_racemase_N"/>
</dbReference>
<dbReference type="Gene3D" id="2.40.37.20">
    <property type="entry name" value="D-serine dehydratase-like domain"/>
    <property type="match status" value="1"/>
</dbReference>
<protein>
    <recommendedName>
        <fullName evidence="12">D-serine dehydratase</fullName>
        <ecNumber evidence="11">4.3.1.18</ecNumber>
    </recommendedName>
    <alternativeName>
        <fullName evidence="13">D-serine deaminase</fullName>
    </alternativeName>
</protein>
<dbReference type="Pfam" id="PF14031">
    <property type="entry name" value="D-ser_dehydrat"/>
    <property type="match status" value="1"/>
</dbReference>
<dbReference type="Pfam" id="PF01168">
    <property type="entry name" value="Ala_racemase_N"/>
    <property type="match status" value="1"/>
</dbReference>
<sequence length="390" mass="42631">MDYSLEHHKSYIGKPASALPSPSLVVSLPVVKRNIAALQKDVEELGIGFRPHVKTLKTIEVTRLMLAAGKYRSVIASTLAEIRGLLPLAKEGLLDECTYGLPVLPGLLPRLSEFRASMRIILMIDNEQQIDALEEVFNGDQERPWDVFIKLDVGSHRAGVATDSPALRRVVERANESAAVDIFGFYCHAGHSYGGRTREEAEATLGVEISSVVAAAALLPGNRELVVSVGATPTAHVVSSFRARVPANLKLELHAGNFPCNDLQQVSTSLVSETDQAVRVAADVCSVYPERNEALINAGAIALSRETSPAYPGFGHLVERPHWGIVRLSQEHGILAPRGKDAEVSKEFKVGDRVYLYCNHVCITAAAFFVYFVVDENDIVTDTWIPWKGW</sequence>
<dbReference type="InterPro" id="IPR029066">
    <property type="entry name" value="PLP-binding_barrel"/>
</dbReference>